<evidence type="ECO:0000313" key="4">
    <source>
        <dbReference type="Proteomes" id="UP000663845"/>
    </source>
</evidence>
<feature type="chain" id="PRO_5036223170" evidence="1">
    <location>
        <begin position="17"/>
        <end position="182"/>
    </location>
</feature>
<reference evidence="2" key="1">
    <citation type="submission" date="2021-02" db="EMBL/GenBank/DDBJ databases">
        <authorList>
            <person name="Nowell W R."/>
        </authorList>
    </citation>
    <scope>NUCLEOTIDE SEQUENCE</scope>
</reference>
<sequence length="182" mass="20691">MFHYVLFILVLQSVCSLPLNDDNKLLSLILKEDYTDNGYTVVDPKTTISIMNENLISFDPLVLNGYDAQPLIRQLIEKNRQSISLTVGSNPSKGYIIDKEKKFLKYFTENGGGWNKLYEENPKVHGLTSVSLPVYDKQANLVLVYKSFSQNFLAGEGNLIIYSLDDSNGELKELSRRMIWVS</sequence>
<protein>
    <submittedName>
        <fullName evidence="2">Uncharacterized protein</fullName>
    </submittedName>
</protein>
<dbReference type="Proteomes" id="UP000663845">
    <property type="component" value="Unassembled WGS sequence"/>
</dbReference>
<dbReference type="AlphaFoldDB" id="A0A813USM6"/>
<evidence type="ECO:0000313" key="2">
    <source>
        <dbReference type="EMBL" id="CAF0831081.1"/>
    </source>
</evidence>
<dbReference type="Proteomes" id="UP000663844">
    <property type="component" value="Unassembled WGS sequence"/>
</dbReference>
<accession>A0A813USM6</accession>
<comment type="caution">
    <text evidence="2">The sequence shown here is derived from an EMBL/GenBank/DDBJ whole genome shotgun (WGS) entry which is preliminary data.</text>
</comment>
<dbReference type="EMBL" id="CAJOAZ010000522">
    <property type="protein sequence ID" value="CAF3667740.1"/>
    <property type="molecule type" value="Genomic_DNA"/>
</dbReference>
<keyword evidence="1" id="KW-0732">Signal</keyword>
<name>A0A813USM6_9BILA</name>
<proteinExistence type="predicted"/>
<organism evidence="2 4">
    <name type="scientific">Adineta steineri</name>
    <dbReference type="NCBI Taxonomy" id="433720"/>
    <lineage>
        <taxon>Eukaryota</taxon>
        <taxon>Metazoa</taxon>
        <taxon>Spiralia</taxon>
        <taxon>Gnathifera</taxon>
        <taxon>Rotifera</taxon>
        <taxon>Eurotatoria</taxon>
        <taxon>Bdelloidea</taxon>
        <taxon>Adinetida</taxon>
        <taxon>Adinetidae</taxon>
        <taxon>Adineta</taxon>
    </lineage>
</organism>
<evidence type="ECO:0000256" key="1">
    <source>
        <dbReference type="SAM" id="SignalP"/>
    </source>
</evidence>
<gene>
    <name evidence="2" type="ORF">JYZ213_LOCUS6840</name>
    <name evidence="3" type="ORF">OXD698_LOCUS10026</name>
</gene>
<dbReference type="EMBL" id="CAJNOG010000043">
    <property type="protein sequence ID" value="CAF0831081.1"/>
    <property type="molecule type" value="Genomic_DNA"/>
</dbReference>
<feature type="signal peptide" evidence="1">
    <location>
        <begin position="1"/>
        <end position="16"/>
    </location>
</feature>
<evidence type="ECO:0000313" key="3">
    <source>
        <dbReference type="EMBL" id="CAF3667740.1"/>
    </source>
</evidence>